<dbReference type="PROSITE" id="PS50271">
    <property type="entry name" value="ZF_UBP"/>
    <property type="match status" value="1"/>
</dbReference>
<dbReference type="GO" id="GO:0003676">
    <property type="term" value="F:nucleic acid binding"/>
    <property type="evidence" value="ECO:0007669"/>
    <property type="project" value="InterPro"/>
</dbReference>
<evidence type="ECO:0000256" key="13">
    <source>
        <dbReference type="ARBA" id="ARBA00053069"/>
    </source>
</evidence>
<keyword evidence="9 18" id="KW-0863">Zinc-finger</keyword>
<keyword evidence="8" id="KW-0479">Metal-binding</keyword>
<dbReference type="SUPFAM" id="SSF57850">
    <property type="entry name" value="RING/U-box"/>
    <property type="match status" value="2"/>
</dbReference>
<feature type="region of interest" description="Disordered" evidence="20">
    <location>
        <begin position="544"/>
        <end position="588"/>
    </location>
</feature>
<reference evidence="24" key="1">
    <citation type="submission" date="2025-08" db="UniProtKB">
        <authorList>
            <consortium name="RefSeq"/>
        </authorList>
    </citation>
    <scope>IDENTIFICATION</scope>
    <source>
        <strain evidence="24">Wakin</strain>
        <tissue evidence="24">Muscle</tissue>
    </source>
</reference>
<dbReference type="AlphaFoldDB" id="A0A6P6NA66"/>
<dbReference type="PANTHER" id="PTHR24007">
    <property type="entry name" value="BRCA1-ASSOCIATED PROTEIN"/>
    <property type="match status" value="1"/>
</dbReference>
<evidence type="ECO:0000256" key="5">
    <source>
        <dbReference type="ARBA" id="ARBA00022490"/>
    </source>
</evidence>
<evidence type="ECO:0000256" key="17">
    <source>
        <dbReference type="ARBA" id="ARBA00080166"/>
    </source>
</evidence>
<dbReference type="Proteomes" id="UP000515129">
    <property type="component" value="Unplaced"/>
</dbReference>
<dbReference type="Gene3D" id="3.30.40.10">
    <property type="entry name" value="Zinc/RING finger domain, C3HC4 (zinc finger)"/>
    <property type="match status" value="2"/>
</dbReference>
<evidence type="ECO:0000259" key="22">
    <source>
        <dbReference type="PROSITE" id="PS50271"/>
    </source>
</evidence>
<keyword evidence="7" id="KW-0808">Transferase</keyword>
<dbReference type="GO" id="GO:0008139">
    <property type="term" value="F:nuclear localization sequence binding"/>
    <property type="evidence" value="ECO:0007669"/>
    <property type="project" value="UniProtKB-ARBA"/>
</dbReference>
<feature type="domain" description="UBP-type" evidence="22">
    <location>
        <begin position="295"/>
        <end position="387"/>
    </location>
</feature>
<dbReference type="GO" id="GO:0016567">
    <property type="term" value="P:protein ubiquitination"/>
    <property type="evidence" value="ECO:0007669"/>
    <property type="project" value="TreeGrafter"/>
</dbReference>
<dbReference type="Pfam" id="PF13639">
    <property type="entry name" value="zf-RING_2"/>
    <property type="match status" value="1"/>
</dbReference>
<dbReference type="GeneID" id="113078047"/>
<evidence type="ECO:0000256" key="16">
    <source>
        <dbReference type="ARBA" id="ARBA00079145"/>
    </source>
</evidence>
<proteinExistence type="predicted"/>
<dbReference type="CDD" id="cd12718">
    <property type="entry name" value="RRM_BRAP2"/>
    <property type="match status" value="1"/>
</dbReference>
<feature type="region of interest" description="Disordered" evidence="20">
    <location>
        <begin position="80"/>
        <end position="119"/>
    </location>
</feature>
<evidence type="ECO:0000256" key="10">
    <source>
        <dbReference type="ARBA" id="ARBA00022786"/>
    </source>
</evidence>
<dbReference type="Pfam" id="PF07576">
    <property type="entry name" value="BRAP2"/>
    <property type="match status" value="1"/>
</dbReference>
<feature type="compositionally biased region" description="Basic and acidic residues" evidence="20">
    <location>
        <begin position="81"/>
        <end position="108"/>
    </location>
</feature>
<evidence type="ECO:0000256" key="2">
    <source>
        <dbReference type="ARBA" id="ARBA00004496"/>
    </source>
</evidence>
<evidence type="ECO:0000256" key="20">
    <source>
        <dbReference type="SAM" id="MobiDB-lite"/>
    </source>
</evidence>
<dbReference type="InterPro" id="IPR035979">
    <property type="entry name" value="RBD_domain_sf"/>
</dbReference>
<dbReference type="CDD" id="cd16457">
    <property type="entry name" value="RING-H2_BRAP2"/>
    <property type="match status" value="1"/>
</dbReference>
<evidence type="ECO:0000256" key="7">
    <source>
        <dbReference type="ARBA" id="ARBA00022679"/>
    </source>
</evidence>
<dbReference type="InterPro" id="IPR047243">
    <property type="entry name" value="RING-H2_BRAP2"/>
</dbReference>
<evidence type="ECO:0000256" key="18">
    <source>
        <dbReference type="PROSITE-ProRule" id="PRU00502"/>
    </source>
</evidence>
<dbReference type="FunFam" id="3.30.40.10:FF:000206">
    <property type="entry name" value="BRCA1-associated protein isoform X1"/>
    <property type="match status" value="1"/>
</dbReference>
<dbReference type="Pfam" id="PF02148">
    <property type="entry name" value="zf-UBP"/>
    <property type="match status" value="1"/>
</dbReference>
<dbReference type="KEGG" id="caua:113078047"/>
<evidence type="ECO:0000259" key="21">
    <source>
        <dbReference type="PROSITE" id="PS50089"/>
    </source>
</evidence>
<evidence type="ECO:0000256" key="11">
    <source>
        <dbReference type="ARBA" id="ARBA00022833"/>
    </source>
</evidence>
<dbReference type="SMART" id="SM00290">
    <property type="entry name" value="ZnF_UBP"/>
    <property type="match status" value="1"/>
</dbReference>
<evidence type="ECO:0000256" key="6">
    <source>
        <dbReference type="ARBA" id="ARBA00022553"/>
    </source>
</evidence>
<accession>A0A6P6NA66</accession>
<dbReference type="Gene3D" id="3.30.70.330">
    <property type="match status" value="1"/>
</dbReference>
<keyword evidence="10" id="KW-0833">Ubl conjugation pathway</keyword>
<evidence type="ECO:0000256" key="1">
    <source>
        <dbReference type="ARBA" id="ARBA00000900"/>
    </source>
</evidence>
<sequence length="588" mass="66759">MSVSLVVIRLELADQSDSPRGFHYCAVSEMSEDEMRETALVSARATLAGKTELERAAVLHQHLGSRVMSDVVIESFQHSAGVEDGREDLKSTDDGDGEAKDQTDESRAPDSPSKQLPDQISFFSGNPSVEIVHGIMHLYKTNKMTSLTEDVRRSAMLCILTVPTTMTSHDLMKFLAPFNDVMEHMKIIRDSTPNQYMVLVKFRSQADADSFYTACNGRQFNSIEDAVCQLVYVERAEVIKSEEGASLPVMDLTELPKCTVCLERMDESVNGVLTTLCNHSFHSQCLQRWEDATCPVCRYCQTPEPVEENKCFECGVQENLWICLICGHIGCGRYVSRHAYKHFEETQHTYAMQLTNHRVWDYAGDNYVHRLVASKTDGKMVQYECEGDTCQDEKIDALQLEYSYLLTSQLDSQRIYWENKIVHLEKDTAEEINNMKAKFKETIDKCDSLERKLNELIKERQSIEKKCSQLNNKVLKLGQELREEQEMNRCLRANQTQLQAQLQEEERRALETAANKDGQIAELQEQLRDVMFYLETQQQIDRMSADARQEIQEGQINIASAPAAPQPGPSALGSGRLSGRKGRSKRGK</sequence>
<evidence type="ECO:0000256" key="3">
    <source>
        <dbReference type="ARBA" id="ARBA00004906"/>
    </source>
</evidence>
<comment type="catalytic activity">
    <reaction evidence="1">
        <text>S-ubiquitinyl-[E2 ubiquitin-conjugating enzyme]-L-cysteine + [acceptor protein]-L-lysine = [E2 ubiquitin-conjugating enzyme]-L-cysteine + N(6)-ubiquitinyl-[acceptor protein]-L-lysine.</text>
        <dbReference type="EC" id="2.3.2.27"/>
    </reaction>
</comment>
<dbReference type="GO" id="GO:0061630">
    <property type="term" value="F:ubiquitin protein ligase activity"/>
    <property type="evidence" value="ECO:0007669"/>
    <property type="project" value="UniProtKB-EC"/>
</dbReference>
<feature type="compositionally biased region" description="Basic residues" evidence="20">
    <location>
        <begin position="578"/>
        <end position="588"/>
    </location>
</feature>
<name>A0A6P6NA66_CARAU</name>
<dbReference type="SUPFAM" id="SSF54928">
    <property type="entry name" value="RNA-binding domain, RBD"/>
    <property type="match status" value="1"/>
</dbReference>
<evidence type="ECO:0000256" key="14">
    <source>
        <dbReference type="ARBA" id="ARBA00068523"/>
    </source>
</evidence>
<dbReference type="InterPro" id="IPR034932">
    <property type="entry name" value="BRAP2_RRM"/>
</dbReference>
<keyword evidence="23" id="KW-1185">Reference proteome</keyword>
<dbReference type="FunFam" id="3.30.40.10:FF:000159">
    <property type="entry name" value="BRCA1-associated protein-like"/>
    <property type="match status" value="1"/>
</dbReference>
<evidence type="ECO:0000313" key="23">
    <source>
        <dbReference type="Proteomes" id="UP000515129"/>
    </source>
</evidence>
<comment type="subcellular location">
    <subcellularLocation>
        <location evidence="2">Cytoplasm</location>
    </subcellularLocation>
</comment>
<dbReference type="EC" id="2.3.2.27" evidence="4"/>
<dbReference type="SMART" id="SM00184">
    <property type="entry name" value="RING"/>
    <property type="match status" value="1"/>
</dbReference>
<dbReference type="InterPro" id="IPR013083">
    <property type="entry name" value="Znf_RING/FYVE/PHD"/>
</dbReference>
<organism evidence="23 24">
    <name type="scientific">Carassius auratus</name>
    <name type="common">Goldfish</name>
    <dbReference type="NCBI Taxonomy" id="7957"/>
    <lineage>
        <taxon>Eukaryota</taxon>
        <taxon>Metazoa</taxon>
        <taxon>Chordata</taxon>
        <taxon>Craniata</taxon>
        <taxon>Vertebrata</taxon>
        <taxon>Euteleostomi</taxon>
        <taxon>Actinopterygii</taxon>
        <taxon>Neopterygii</taxon>
        <taxon>Teleostei</taxon>
        <taxon>Ostariophysi</taxon>
        <taxon>Cypriniformes</taxon>
        <taxon>Cyprinidae</taxon>
        <taxon>Cyprininae</taxon>
        <taxon>Carassius</taxon>
    </lineage>
</organism>
<protein>
    <recommendedName>
        <fullName evidence="14">BRCA1-associated protein</fullName>
        <ecNumber evidence="4">2.3.2.27</ecNumber>
    </recommendedName>
    <alternativeName>
        <fullName evidence="15">BRAP2</fullName>
    </alternativeName>
    <alternativeName>
        <fullName evidence="17">Impedes mitogenic signal propagation</fullName>
    </alternativeName>
    <alternativeName>
        <fullName evidence="16">RING-type E3 ubiquitin transferase BRAP2</fullName>
    </alternativeName>
</protein>
<dbReference type="InterPro" id="IPR001607">
    <property type="entry name" value="Znf_UBP"/>
</dbReference>
<comment type="pathway">
    <text evidence="3">Protein modification; protein ubiquitination.</text>
</comment>
<dbReference type="RefSeq" id="XP_026106110.1">
    <property type="nucleotide sequence ID" value="XM_026250325.1"/>
</dbReference>
<dbReference type="PANTHER" id="PTHR24007:SF7">
    <property type="entry name" value="BRCA1-ASSOCIATED PROTEIN"/>
    <property type="match status" value="1"/>
</dbReference>
<keyword evidence="12 19" id="KW-0175">Coiled coil</keyword>
<gene>
    <name evidence="24" type="primary">LOC113078047</name>
</gene>
<feature type="compositionally biased region" description="Low complexity" evidence="20">
    <location>
        <begin position="559"/>
        <end position="577"/>
    </location>
</feature>
<evidence type="ECO:0000256" key="15">
    <source>
        <dbReference type="ARBA" id="ARBA00077777"/>
    </source>
</evidence>
<evidence type="ECO:0000256" key="19">
    <source>
        <dbReference type="SAM" id="Coils"/>
    </source>
</evidence>
<keyword evidence="6" id="KW-0597">Phosphoprotein</keyword>
<dbReference type="GO" id="GO:0007265">
    <property type="term" value="P:Ras protein signal transduction"/>
    <property type="evidence" value="ECO:0007669"/>
    <property type="project" value="TreeGrafter"/>
</dbReference>
<evidence type="ECO:0000256" key="12">
    <source>
        <dbReference type="ARBA" id="ARBA00023054"/>
    </source>
</evidence>
<feature type="domain" description="RING-type" evidence="21">
    <location>
        <begin position="258"/>
        <end position="298"/>
    </location>
</feature>
<evidence type="ECO:0000313" key="24">
    <source>
        <dbReference type="RefSeq" id="XP_026106110.1"/>
    </source>
</evidence>
<feature type="coiled-coil region" evidence="19">
    <location>
        <begin position="432"/>
        <end position="515"/>
    </location>
</feature>
<dbReference type="InterPro" id="IPR001841">
    <property type="entry name" value="Znf_RING"/>
</dbReference>
<dbReference type="PROSITE" id="PS50089">
    <property type="entry name" value="ZF_RING_2"/>
    <property type="match status" value="1"/>
</dbReference>
<dbReference type="InterPro" id="IPR012677">
    <property type="entry name" value="Nucleotide-bd_a/b_plait_sf"/>
</dbReference>
<keyword evidence="5" id="KW-0963">Cytoplasm</keyword>
<dbReference type="OrthoDB" id="273556at2759"/>
<keyword evidence="11" id="KW-0862">Zinc</keyword>
<comment type="function">
    <text evidence="13">Negatively regulates MAP kinase activation by limiting the formation of Raf/MEK complexes probably by inactivation of the KSR1 scaffold protein. Also acts as a Ras responsive E3 ubiquitin ligase that, on activation of Ras, is modified by auto-polyubiquitination resulting in the release of inhibition of Raf/MEK complex formation. May also act as a cytoplasmic retention protein with a role in regulating nuclear transport.</text>
</comment>
<evidence type="ECO:0000256" key="9">
    <source>
        <dbReference type="ARBA" id="ARBA00022771"/>
    </source>
</evidence>
<evidence type="ECO:0000256" key="4">
    <source>
        <dbReference type="ARBA" id="ARBA00012483"/>
    </source>
</evidence>
<dbReference type="InterPro" id="IPR011422">
    <property type="entry name" value="BRAP2/ETP1_RRM"/>
</dbReference>
<evidence type="ECO:0000256" key="8">
    <source>
        <dbReference type="ARBA" id="ARBA00022723"/>
    </source>
</evidence>
<dbReference type="GO" id="GO:0005737">
    <property type="term" value="C:cytoplasm"/>
    <property type="evidence" value="ECO:0007669"/>
    <property type="project" value="UniProtKB-SubCell"/>
</dbReference>
<dbReference type="GO" id="GO:0008270">
    <property type="term" value="F:zinc ion binding"/>
    <property type="evidence" value="ECO:0007669"/>
    <property type="project" value="UniProtKB-KW"/>
</dbReference>